<keyword evidence="3" id="KW-1185">Reference proteome</keyword>
<dbReference type="EMBL" id="BSUK01000001">
    <property type="protein sequence ID" value="GMA24973.1"/>
    <property type="molecule type" value="Genomic_DNA"/>
</dbReference>
<reference evidence="3" key="1">
    <citation type="journal article" date="2019" name="Int. J. Syst. Evol. Microbiol.">
        <title>The Global Catalogue of Microorganisms (GCM) 10K type strain sequencing project: providing services to taxonomists for standard genome sequencing and annotation.</title>
        <authorList>
            <consortium name="The Broad Institute Genomics Platform"/>
            <consortium name="The Broad Institute Genome Sequencing Center for Infectious Disease"/>
            <person name="Wu L."/>
            <person name="Ma J."/>
        </authorList>
    </citation>
    <scope>NUCLEOTIDE SEQUENCE [LARGE SCALE GENOMIC DNA]</scope>
    <source>
        <strain evidence="3">NBRC 106348</strain>
    </source>
</reference>
<evidence type="ECO:0000256" key="1">
    <source>
        <dbReference type="SAM" id="Phobius"/>
    </source>
</evidence>
<proteinExistence type="predicted"/>
<evidence type="ECO:0008006" key="4">
    <source>
        <dbReference type="Google" id="ProtNLM"/>
    </source>
</evidence>
<keyword evidence="1" id="KW-0812">Transmembrane</keyword>
<organism evidence="2 3">
    <name type="scientific">Luteimicrobium album</name>
    <dbReference type="NCBI Taxonomy" id="1054550"/>
    <lineage>
        <taxon>Bacteria</taxon>
        <taxon>Bacillati</taxon>
        <taxon>Actinomycetota</taxon>
        <taxon>Actinomycetes</taxon>
        <taxon>Micrococcales</taxon>
        <taxon>Luteimicrobium</taxon>
    </lineage>
</organism>
<dbReference type="RefSeq" id="WP_284293654.1">
    <property type="nucleotide sequence ID" value="NZ_BSUK01000001.1"/>
</dbReference>
<sequence>MFALDDLGGFGDSVDGGQNPMLPSGYDTIFSVVLVVIVLAAVVIVVLAVLRALRLRKAGINPLSTEGELMAHVLRGDLPATPPPGAAAASAMTVAFGQASSATGASPTSTGGRPLEVRLAELDDLARRGVISADEHATARRDLLSHG</sequence>
<protein>
    <recommendedName>
        <fullName evidence="4">SHOCT domain-containing protein</fullName>
    </recommendedName>
</protein>
<evidence type="ECO:0000313" key="2">
    <source>
        <dbReference type="EMBL" id="GMA24973.1"/>
    </source>
</evidence>
<accession>A0ABQ6I2H1</accession>
<keyword evidence="1" id="KW-1133">Transmembrane helix</keyword>
<gene>
    <name evidence="2" type="ORF">GCM10025864_27320</name>
</gene>
<feature type="transmembrane region" description="Helical" evidence="1">
    <location>
        <begin position="29"/>
        <end position="50"/>
    </location>
</feature>
<name>A0ABQ6I2H1_9MICO</name>
<keyword evidence="1" id="KW-0472">Membrane</keyword>
<dbReference type="Proteomes" id="UP001157091">
    <property type="component" value="Unassembled WGS sequence"/>
</dbReference>
<comment type="caution">
    <text evidence="2">The sequence shown here is derived from an EMBL/GenBank/DDBJ whole genome shotgun (WGS) entry which is preliminary data.</text>
</comment>
<evidence type="ECO:0000313" key="3">
    <source>
        <dbReference type="Proteomes" id="UP001157091"/>
    </source>
</evidence>